<dbReference type="Pfam" id="PF07690">
    <property type="entry name" value="MFS_1"/>
    <property type="match status" value="1"/>
</dbReference>
<dbReference type="Gene3D" id="1.20.1250.20">
    <property type="entry name" value="MFS general substrate transporter like domains"/>
    <property type="match status" value="1"/>
</dbReference>
<dbReference type="InterPro" id="IPR020846">
    <property type="entry name" value="MFS_dom"/>
</dbReference>
<evidence type="ECO:0000256" key="3">
    <source>
        <dbReference type="ARBA" id="ARBA00022692"/>
    </source>
</evidence>
<dbReference type="InterPro" id="IPR011701">
    <property type="entry name" value="MFS"/>
</dbReference>
<keyword evidence="2" id="KW-0813">Transport</keyword>
<protein>
    <recommendedName>
        <fullName evidence="7">Major facilitator superfamily (MFS) profile domain-containing protein</fullName>
    </recommendedName>
</protein>
<dbReference type="PROSITE" id="PS50850">
    <property type="entry name" value="MFS"/>
    <property type="match status" value="1"/>
</dbReference>
<dbReference type="AlphaFoldDB" id="A0A9P6U592"/>
<gene>
    <name evidence="8" type="ORF">DFQ27_003678</name>
</gene>
<feature type="transmembrane region" description="Helical" evidence="6">
    <location>
        <begin position="84"/>
        <end position="101"/>
    </location>
</feature>
<name>A0A9P6U592_9FUNG</name>
<dbReference type="GO" id="GO:0016020">
    <property type="term" value="C:membrane"/>
    <property type="evidence" value="ECO:0007669"/>
    <property type="project" value="UniProtKB-SubCell"/>
</dbReference>
<evidence type="ECO:0000256" key="4">
    <source>
        <dbReference type="ARBA" id="ARBA00022989"/>
    </source>
</evidence>
<feature type="transmembrane region" description="Helical" evidence="6">
    <location>
        <begin position="176"/>
        <end position="194"/>
    </location>
</feature>
<evidence type="ECO:0000256" key="2">
    <source>
        <dbReference type="ARBA" id="ARBA00022448"/>
    </source>
</evidence>
<evidence type="ECO:0000256" key="5">
    <source>
        <dbReference type="ARBA" id="ARBA00023136"/>
    </source>
</evidence>
<evidence type="ECO:0000256" key="6">
    <source>
        <dbReference type="SAM" id="Phobius"/>
    </source>
</evidence>
<sequence length="413" mass="46238">MSQSSQKLEVDELYQKAEKMEDGSVISDFDPNSLEIRRVRRKADLHLIPIFSLLYLFSFIDRVNIGNAKVAGIEKSLGITSNQFNMALTVFFIGYILFEIPSNVMLKLLGPKIWISLVIVVWGGIMMAMAAANNAGSLMAARFFLGVAEAGLLPGVIYMISVWYTKREMALRNGLFFSMASFAGAFSGILAYGISKLHGKANLEGWQWIFLLEGLFTICLVPLAYFGLPQSPATAWFLTQAERELQVARLRRDAGPAKEEHFSWTQFRMAVTDWQVYMYIIGYFMGSAPLFALSLFIPSIVLSFKYDPVITQLMSNFGGHTKKAVAIGLIVSVGCVGGVLGSFIYRAEDAPLYTRGHTISAALTFVAGCASFVLRFLYIRENRRRDRLSPEERARAAEGEELCDRHPDFRYSY</sequence>
<dbReference type="GO" id="GO:0022857">
    <property type="term" value="F:transmembrane transporter activity"/>
    <property type="evidence" value="ECO:0007669"/>
    <property type="project" value="InterPro"/>
</dbReference>
<evidence type="ECO:0000313" key="8">
    <source>
        <dbReference type="EMBL" id="KAG0260156.1"/>
    </source>
</evidence>
<feature type="domain" description="Major facilitator superfamily (MFS) profile" evidence="7">
    <location>
        <begin position="47"/>
        <end position="413"/>
    </location>
</feature>
<comment type="caution">
    <text evidence="8">The sequence shown here is derived from an EMBL/GenBank/DDBJ whole genome shotgun (WGS) entry which is preliminary data.</text>
</comment>
<keyword evidence="5 6" id="KW-0472">Membrane</keyword>
<evidence type="ECO:0000256" key="1">
    <source>
        <dbReference type="ARBA" id="ARBA00004141"/>
    </source>
</evidence>
<feature type="transmembrane region" description="Helical" evidence="6">
    <location>
        <begin position="357"/>
        <end position="378"/>
    </location>
</feature>
<evidence type="ECO:0000259" key="7">
    <source>
        <dbReference type="PROSITE" id="PS50850"/>
    </source>
</evidence>
<reference evidence="8" key="1">
    <citation type="journal article" date="2020" name="Fungal Divers.">
        <title>Resolving the Mortierellaceae phylogeny through synthesis of multi-gene phylogenetics and phylogenomics.</title>
        <authorList>
            <person name="Vandepol N."/>
            <person name="Liber J."/>
            <person name="Desiro A."/>
            <person name="Na H."/>
            <person name="Kennedy M."/>
            <person name="Barry K."/>
            <person name="Grigoriev I.V."/>
            <person name="Miller A.N."/>
            <person name="O'Donnell K."/>
            <person name="Stajich J.E."/>
            <person name="Bonito G."/>
        </authorList>
    </citation>
    <scope>NUCLEOTIDE SEQUENCE</scope>
    <source>
        <strain evidence="8">BC1065</strain>
    </source>
</reference>
<dbReference type="PANTHER" id="PTHR43791">
    <property type="entry name" value="PERMEASE-RELATED"/>
    <property type="match status" value="1"/>
</dbReference>
<dbReference type="InterPro" id="IPR036259">
    <property type="entry name" value="MFS_trans_sf"/>
</dbReference>
<dbReference type="SUPFAM" id="SSF103473">
    <property type="entry name" value="MFS general substrate transporter"/>
    <property type="match status" value="1"/>
</dbReference>
<feature type="transmembrane region" description="Helical" evidence="6">
    <location>
        <begin position="113"/>
        <end position="131"/>
    </location>
</feature>
<comment type="subcellular location">
    <subcellularLocation>
        <location evidence="1">Membrane</location>
        <topology evidence="1">Multi-pass membrane protein</topology>
    </subcellularLocation>
</comment>
<dbReference type="EMBL" id="JAAAJB010000258">
    <property type="protein sequence ID" value="KAG0260156.1"/>
    <property type="molecule type" value="Genomic_DNA"/>
</dbReference>
<keyword evidence="3 6" id="KW-0812">Transmembrane</keyword>
<dbReference type="OrthoDB" id="2985014at2759"/>
<dbReference type="FunFam" id="1.20.1250.20:FF:000034">
    <property type="entry name" value="MFS general substrate transporter"/>
    <property type="match status" value="1"/>
</dbReference>
<evidence type="ECO:0000313" key="9">
    <source>
        <dbReference type="Proteomes" id="UP000807716"/>
    </source>
</evidence>
<proteinExistence type="predicted"/>
<feature type="transmembrane region" description="Helical" evidence="6">
    <location>
        <begin position="276"/>
        <end position="304"/>
    </location>
</feature>
<accession>A0A9P6U592</accession>
<feature type="transmembrane region" description="Helical" evidence="6">
    <location>
        <begin position="324"/>
        <end position="345"/>
    </location>
</feature>
<feature type="transmembrane region" description="Helical" evidence="6">
    <location>
        <begin position="206"/>
        <end position="228"/>
    </location>
</feature>
<dbReference type="PANTHER" id="PTHR43791:SF36">
    <property type="entry name" value="TRANSPORTER, PUTATIVE (AFU_ORTHOLOGUE AFUA_6G08340)-RELATED"/>
    <property type="match status" value="1"/>
</dbReference>
<keyword evidence="4 6" id="KW-1133">Transmembrane helix</keyword>
<keyword evidence="9" id="KW-1185">Reference proteome</keyword>
<feature type="transmembrane region" description="Helical" evidence="6">
    <location>
        <begin position="143"/>
        <end position="164"/>
    </location>
</feature>
<dbReference type="Proteomes" id="UP000807716">
    <property type="component" value="Unassembled WGS sequence"/>
</dbReference>
<organism evidence="8 9">
    <name type="scientific">Actinomortierella ambigua</name>
    <dbReference type="NCBI Taxonomy" id="1343610"/>
    <lineage>
        <taxon>Eukaryota</taxon>
        <taxon>Fungi</taxon>
        <taxon>Fungi incertae sedis</taxon>
        <taxon>Mucoromycota</taxon>
        <taxon>Mortierellomycotina</taxon>
        <taxon>Mortierellomycetes</taxon>
        <taxon>Mortierellales</taxon>
        <taxon>Mortierellaceae</taxon>
        <taxon>Actinomortierella</taxon>
    </lineage>
</organism>